<protein>
    <recommendedName>
        <fullName evidence="14">Peptidase M13 N-terminal domain-containing protein</fullName>
    </recommendedName>
</protein>
<sequence length="1476" mass="171659">MCGTQFDYNLGMMQRRRDEDRPNARQTNQYVTSEIIQGLLFYVAALGILLLGIYEAIGYLKGPPAQCQTAECIKAANYIISYINQTADPCEDFYKFACGNFHKNNMAMETKNVLDQMDVTKRQTLDQLLIGDYIDDSKFSGNLQLARKFYKKCTNITAINEDKDETFLEIMLKVVGGICRKPLWQNVAVNARKNGMNFNFFLNVSVTQAQNKYMLLIAPPSIKHDWFDLLSRYNNIEHIKKIAQHWISDDIAEWFLADPEKILDFAMQFHQILIKSNQQIAHIQQNIQSISQLNHQNKYFENWLDFLQKLTGIQSLKESDTVLYLIGDTSGTYDYLSSLNSLLENTHWTVWINYLILLNTVENCNFLSTTLQDICHNMMPDRSVDTRKNYCKSMAQTLFPGEQENEYLNNLINTEKQSHVKAIMDNLKSTLETSASNFQFMDWISRQEIVSRVKPISTIIETKSTLYNSWHQEQYEEETSSNTLIEMYFNIRKVQIISNFNFTRQQLIQTYLDDNKMPSMETNIHFIPNQSHIYVLAPILQYPIYDRNWPQYLNYGALGTMIAHKLIQAVLYPDIIFDDKRLMKSGLQPDIIKHLLNFKNCIYNDYTRHFSTDDMPKEIVLFCLEESYADFASINTAYKAYKHWAQEHGSEDTLPGLAYTANQLFWIMSSIHLCYEPTFDHPGKTLQYSKFHEAYKNGIPSYRINGPRKHSFDFAEDFNCKCHTKMDHLDKCITFACTSVDCEVQFNRNFDMEQMEMQEESPIRRRSTWSHWVTKQKLKKFAFNLFVAALVYFVCRMTILKGDVEKPAQCQTVECIQAANHILSYINQTADPCDDFYKFTCGKFHEGNMAMEKKTFLDEMDENIQKIQDQLLTSVNIDDSKFNTNLQVARSFYKVCINKAAVNQDKDRTYVDTMLKLVSDAGDKPLWQNVTLNARKYGIDYDFFLNVSVAWIPKTHLLMIAPPYISPHWFKMLWQSNNTEYIKKVAQYWMSDYIPQWFLADPDKIVDFANQFQKIVLESTPVASNVRQKIRPISELKQTDYFNRDWLVFLRELTGIESFEDSDEVLYLIDNGNTDNYLSKLHDLMERTHWSVWANYMIIMNTAQLSGLLSSPVQHIFEELIPNFVETAKTESCKDLTQIMFPGAQETEYIKMLMNTKKQKHVQAIMDKLKLVMVNSIKDILSVNHSSTDVVLDELRNIASVIGSDSNLHNSSDHAQNGAQYGKEIVSNSLIDMYFKIKKVEISYFFNYTQMKNQADIRNPIMSISMYYVREENTIYVPAPVLQRPIYDTNWPQYLNYGALGAMIGHELMHALLTTYIALDVDPNNQTGYTIGEETEEFGSCEYDKYLEYLTERYFPTNITADTLHESMADFGGQNLAYKSYQSWVKEHGLEPELPGVNYTANQIFWIMSSIHLCHDANLEDPDKMQEYLTSEIAYYYPVPSYRVNGPKVNSPSFAKDFSCQRNAKMNPNNKCTSIV</sequence>
<dbReference type="InterPro" id="IPR042089">
    <property type="entry name" value="Peptidase_M13_dom_2"/>
</dbReference>
<dbReference type="PANTHER" id="PTHR11733:SF237">
    <property type="entry name" value="NEPRILYSIN-LIKE 4"/>
    <property type="match status" value="1"/>
</dbReference>
<dbReference type="InterPro" id="IPR008753">
    <property type="entry name" value="Peptidase_M13_N"/>
</dbReference>
<organism evidence="12 13">
    <name type="scientific">Dendroctonus ponderosae</name>
    <name type="common">Mountain pine beetle</name>
    <dbReference type="NCBI Taxonomy" id="77166"/>
    <lineage>
        <taxon>Eukaryota</taxon>
        <taxon>Metazoa</taxon>
        <taxon>Ecdysozoa</taxon>
        <taxon>Arthropoda</taxon>
        <taxon>Hexapoda</taxon>
        <taxon>Insecta</taxon>
        <taxon>Pterygota</taxon>
        <taxon>Neoptera</taxon>
        <taxon>Endopterygota</taxon>
        <taxon>Coleoptera</taxon>
        <taxon>Polyphaga</taxon>
        <taxon>Cucujiformia</taxon>
        <taxon>Curculionidae</taxon>
        <taxon>Scolytinae</taxon>
        <taxon>Dendroctonus</taxon>
    </lineage>
</organism>
<proteinExistence type="inferred from homology"/>
<dbReference type="Gene3D" id="3.40.390.10">
    <property type="entry name" value="Collagenase (Catalytic Domain)"/>
    <property type="match status" value="2"/>
</dbReference>
<accession>A0AAR5P955</accession>
<evidence type="ECO:0000313" key="12">
    <source>
        <dbReference type="EnsemblMetazoa" id="XP_019757619.1"/>
    </source>
</evidence>
<keyword evidence="5" id="KW-0479">Metal-binding</keyword>
<dbReference type="InterPro" id="IPR000718">
    <property type="entry name" value="Peptidase_M13"/>
</dbReference>
<evidence type="ECO:0000256" key="3">
    <source>
        <dbReference type="ARBA" id="ARBA00007357"/>
    </source>
</evidence>
<dbReference type="PANTHER" id="PTHR11733">
    <property type="entry name" value="ZINC METALLOPROTEASE FAMILY M13 NEPRILYSIN-RELATED"/>
    <property type="match status" value="1"/>
</dbReference>
<evidence type="ECO:0008006" key="14">
    <source>
        <dbReference type="Google" id="ProtNLM"/>
    </source>
</evidence>
<comment type="similarity">
    <text evidence="3">Belongs to the peptidase M13 family.</text>
</comment>
<dbReference type="Proteomes" id="UP000019118">
    <property type="component" value="Unassembled WGS sequence"/>
</dbReference>
<dbReference type="KEGG" id="dpa:109535998"/>
<feature type="domain" description="Peptidase M13 C-terminal" evidence="10">
    <location>
        <begin position="523"/>
        <end position="728"/>
    </location>
</feature>
<keyword evidence="8" id="KW-0482">Metalloprotease</keyword>
<comment type="cofactor">
    <cofactor evidence="1">
        <name>Zn(2+)</name>
        <dbReference type="ChEBI" id="CHEBI:29105"/>
    </cofactor>
</comment>
<feature type="transmembrane region" description="Helical" evidence="9">
    <location>
        <begin position="35"/>
        <end position="54"/>
    </location>
</feature>
<name>A0AAR5P955_DENPD</name>
<comment type="subcellular location">
    <subcellularLocation>
        <location evidence="2">Cell membrane</location>
        <topology evidence="2">Single-pass type II membrane protein</topology>
    </subcellularLocation>
</comment>
<dbReference type="PRINTS" id="PR00786">
    <property type="entry name" value="NEPRILYSIN"/>
</dbReference>
<dbReference type="InterPro" id="IPR024079">
    <property type="entry name" value="MetalloPept_cat_dom_sf"/>
</dbReference>
<dbReference type="Pfam" id="PF05649">
    <property type="entry name" value="Peptidase_M13_N"/>
    <property type="match status" value="2"/>
</dbReference>
<dbReference type="Pfam" id="PF01431">
    <property type="entry name" value="Peptidase_M13"/>
    <property type="match status" value="2"/>
</dbReference>
<evidence type="ECO:0000256" key="9">
    <source>
        <dbReference type="SAM" id="Phobius"/>
    </source>
</evidence>
<dbReference type="GO" id="GO:0016485">
    <property type="term" value="P:protein processing"/>
    <property type="evidence" value="ECO:0007669"/>
    <property type="project" value="TreeGrafter"/>
</dbReference>
<evidence type="ECO:0000256" key="2">
    <source>
        <dbReference type="ARBA" id="ARBA00004401"/>
    </source>
</evidence>
<evidence type="ECO:0000256" key="1">
    <source>
        <dbReference type="ARBA" id="ARBA00001947"/>
    </source>
</evidence>
<dbReference type="Gene3D" id="1.10.1380.10">
    <property type="entry name" value="Neutral endopeptidase , domain2"/>
    <property type="match status" value="2"/>
</dbReference>
<evidence type="ECO:0000256" key="5">
    <source>
        <dbReference type="ARBA" id="ARBA00022723"/>
    </source>
</evidence>
<keyword evidence="9" id="KW-0812">Transmembrane</keyword>
<feature type="domain" description="Peptidase M13 N-terminal" evidence="11">
    <location>
        <begin position="89"/>
        <end position="457"/>
    </location>
</feature>
<dbReference type="GeneID" id="109535998"/>
<evidence type="ECO:0000259" key="11">
    <source>
        <dbReference type="Pfam" id="PF05649"/>
    </source>
</evidence>
<evidence type="ECO:0000256" key="8">
    <source>
        <dbReference type="ARBA" id="ARBA00023049"/>
    </source>
</evidence>
<feature type="domain" description="Peptidase M13 N-terminal" evidence="11">
    <location>
        <begin position="832"/>
        <end position="1199"/>
    </location>
</feature>
<keyword evidence="4" id="KW-0645">Protease</keyword>
<dbReference type="SUPFAM" id="SSF55486">
    <property type="entry name" value="Metalloproteases ('zincins'), catalytic domain"/>
    <property type="match status" value="2"/>
</dbReference>
<evidence type="ECO:0000259" key="10">
    <source>
        <dbReference type="Pfam" id="PF01431"/>
    </source>
</evidence>
<keyword evidence="6" id="KW-0378">Hydrolase</keyword>
<evidence type="ECO:0000256" key="6">
    <source>
        <dbReference type="ARBA" id="ARBA00022801"/>
    </source>
</evidence>
<evidence type="ECO:0000256" key="7">
    <source>
        <dbReference type="ARBA" id="ARBA00022833"/>
    </source>
</evidence>
<feature type="domain" description="Peptidase M13 C-terminal" evidence="10">
    <location>
        <begin position="1267"/>
        <end position="1472"/>
    </location>
</feature>
<keyword evidence="9" id="KW-1133">Transmembrane helix</keyword>
<dbReference type="PROSITE" id="PS51885">
    <property type="entry name" value="NEPRILYSIN"/>
    <property type="match status" value="1"/>
</dbReference>
<dbReference type="GO" id="GO:0046872">
    <property type="term" value="F:metal ion binding"/>
    <property type="evidence" value="ECO:0007669"/>
    <property type="project" value="UniProtKB-KW"/>
</dbReference>
<reference evidence="13" key="1">
    <citation type="journal article" date="2013" name="Genome Biol.">
        <title>Draft genome of the mountain pine beetle, Dendroctonus ponderosae Hopkins, a major forest pest.</title>
        <authorList>
            <person name="Keeling C.I."/>
            <person name="Yuen M.M."/>
            <person name="Liao N.Y."/>
            <person name="Docking T.R."/>
            <person name="Chan S.K."/>
            <person name="Taylor G.A."/>
            <person name="Palmquist D.L."/>
            <person name="Jackman S.D."/>
            <person name="Nguyen A."/>
            <person name="Li M."/>
            <person name="Henderson H."/>
            <person name="Janes J.K."/>
            <person name="Zhao Y."/>
            <person name="Pandoh P."/>
            <person name="Moore R."/>
            <person name="Sperling F.A."/>
            <person name="Huber D.P."/>
            <person name="Birol I."/>
            <person name="Jones S.J."/>
            <person name="Bohlmann J."/>
        </authorList>
    </citation>
    <scope>NUCLEOTIDE SEQUENCE</scope>
</reference>
<evidence type="ECO:0000313" key="13">
    <source>
        <dbReference type="Proteomes" id="UP000019118"/>
    </source>
</evidence>
<evidence type="ECO:0000256" key="4">
    <source>
        <dbReference type="ARBA" id="ARBA00022670"/>
    </source>
</evidence>
<keyword evidence="9" id="KW-0472">Membrane</keyword>
<dbReference type="GO" id="GO:0004222">
    <property type="term" value="F:metalloendopeptidase activity"/>
    <property type="evidence" value="ECO:0007669"/>
    <property type="project" value="InterPro"/>
</dbReference>
<reference evidence="12" key="2">
    <citation type="submission" date="2024-08" db="UniProtKB">
        <authorList>
            <consortium name="EnsemblMetazoa"/>
        </authorList>
    </citation>
    <scope>IDENTIFICATION</scope>
</reference>
<dbReference type="CDD" id="cd08662">
    <property type="entry name" value="M13"/>
    <property type="match status" value="1"/>
</dbReference>
<dbReference type="InterPro" id="IPR018497">
    <property type="entry name" value="Peptidase_M13_C"/>
</dbReference>
<dbReference type="GO" id="GO:0005886">
    <property type="term" value="C:plasma membrane"/>
    <property type="evidence" value="ECO:0007669"/>
    <property type="project" value="UniProtKB-SubCell"/>
</dbReference>
<keyword evidence="13" id="KW-1185">Reference proteome</keyword>
<dbReference type="EnsemblMetazoa" id="XM_019902060.1">
    <property type="protein sequence ID" value="XP_019757619.1"/>
    <property type="gene ID" value="LOC109535998"/>
</dbReference>
<keyword evidence="7" id="KW-0862">Zinc</keyword>